<feature type="domain" description="Concentrative nucleoside transporter C-terminal" evidence="9">
    <location>
        <begin position="354"/>
        <end position="485"/>
    </location>
</feature>
<feature type="transmembrane region" description="Helical" evidence="7">
    <location>
        <begin position="402"/>
        <end position="423"/>
    </location>
</feature>
<evidence type="ECO:0000313" key="12">
    <source>
        <dbReference type="Proteomes" id="UP000006683"/>
    </source>
</evidence>
<evidence type="ECO:0000256" key="2">
    <source>
        <dbReference type="ARBA" id="ARBA00009033"/>
    </source>
</evidence>
<dbReference type="InterPro" id="IPR011657">
    <property type="entry name" value="CNT_C_dom"/>
</dbReference>
<dbReference type="AlphaFoldDB" id="E1SSQ7"/>
<feature type="transmembrane region" description="Helical" evidence="7">
    <location>
        <begin position="29"/>
        <end position="48"/>
    </location>
</feature>
<dbReference type="OrthoDB" id="9766455at2"/>
<dbReference type="HOGENOM" id="CLU_016813_4_2_6"/>
<feature type="domain" description="Nucleoside transporter/FeoB GTPase Gate" evidence="10">
    <location>
        <begin position="92"/>
        <end position="189"/>
    </location>
</feature>
<keyword evidence="12" id="KW-1185">Reference proteome</keyword>
<dbReference type="eggNOG" id="COG1972">
    <property type="taxonomic scope" value="Bacteria"/>
</dbReference>
<comment type="subcellular location">
    <subcellularLocation>
        <location evidence="1">Cell membrane</location>
        <topology evidence="1">Multi-pass membrane protein</topology>
    </subcellularLocation>
</comment>
<dbReference type="PANTHER" id="PTHR10590">
    <property type="entry name" value="SODIUM/NUCLEOSIDE COTRANSPORTER"/>
    <property type="match status" value="1"/>
</dbReference>
<dbReference type="STRING" id="550540.Fbal_2859"/>
<dbReference type="RefSeq" id="WP_013346367.1">
    <property type="nucleotide sequence ID" value="NC_014541.1"/>
</dbReference>
<dbReference type="Pfam" id="PF01773">
    <property type="entry name" value="Nucleos_tra2_N"/>
    <property type="match status" value="1"/>
</dbReference>
<dbReference type="EMBL" id="CP002209">
    <property type="protein sequence ID" value="ADN77061.1"/>
    <property type="molecule type" value="Genomic_DNA"/>
</dbReference>
<feature type="transmembrane region" description="Helical" evidence="7">
    <location>
        <begin position="465"/>
        <end position="488"/>
    </location>
</feature>
<accession>E1SSQ7</accession>
<evidence type="ECO:0000256" key="1">
    <source>
        <dbReference type="ARBA" id="ARBA00004651"/>
    </source>
</evidence>
<protein>
    <submittedName>
        <fullName evidence="11">Nucleoside transporter</fullName>
    </submittedName>
</protein>
<dbReference type="GO" id="GO:0015293">
    <property type="term" value="F:symporter activity"/>
    <property type="evidence" value="ECO:0007669"/>
    <property type="project" value="TreeGrafter"/>
</dbReference>
<evidence type="ECO:0000313" key="11">
    <source>
        <dbReference type="EMBL" id="ADN77061.1"/>
    </source>
</evidence>
<evidence type="ECO:0000256" key="5">
    <source>
        <dbReference type="ARBA" id="ARBA00022989"/>
    </source>
</evidence>
<name>E1SSQ7_FERBD</name>
<evidence type="ECO:0000256" key="7">
    <source>
        <dbReference type="SAM" id="Phobius"/>
    </source>
</evidence>
<evidence type="ECO:0000259" key="8">
    <source>
        <dbReference type="Pfam" id="PF01773"/>
    </source>
</evidence>
<feature type="transmembrane region" description="Helical" evidence="7">
    <location>
        <begin position="362"/>
        <end position="381"/>
    </location>
</feature>
<keyword evidence="4 7" id="KW-0812">Transmembrane</keyword>
<keyword evidence="6 7" id="KW-0472">Membrane</keyword>
<feature type="transmembrane region" description="Helical" evidence="7">
    <location>
        <begin position="429"/>
        <end position="453"/>
    </location>
</feature>
<dbReference type="InterPro" id="IPR011642">
    <property type="entry name" value="Gate_dom"/>
</dbReference>
<organism evidence="11 12">
    <name type="scientific">Ferrimonas balearica (strain DSM 9799 / CCM 4581 / KCTC 23876 / PAT)</name>
    <dbReference type="NCBI Taxonomy" id="550540"/>
    <lineage>
        <taxon>Bacteria</taxon>
        <taxon>Pseudomonadati</taxon>
        <taxon>Pseudomonadota</taxon>
        <taxon>Gammaproteobacteria</taxon>
        <taxon>Alteromonadales</taxon>
        <taxon>Ferrimonadaceae</taxon>
        <taxon>Ferrimonas</taxon>
    </lineage>
</organism>
<keyword evidence="3" id="KW-1003">Cell membrane</keyword>
<dbReference type="GO" id="GO:0005337">
    <property type="term" value="F:nucleoside transmembrane transporter activity"/>
    <property type="evidence" value="ECO:0007669"/>
    <property type="project" value="InterPro"/>
</dbReference>
<dbReference type="InterPro" id="IPR002668">
    <property type="entry name" value="CNT_N_dom"/>
</dbReference>
<evidence type="ECO:0000256" key="3">
    <source>
        <dbReference type="ARBA" id="ARBA00022475"/>
    </source>
</evidence>
<evidence type="ECO:0000259" key="9">
    <source>
        <dbReference type="Pfam" id="PF07662"/>
    </source>
</evidence>
<evidence type="ECO:0000256" key="4">
    <source>
        <dbReference type="ARBA" id="ARBA00022692"/>
    </source>
</evidence>
<dbReference type="GeneID" id="67183084"/>
<sequence length="490" mass="50751">MNIVMSLVGILTLLLIAFGLSNNRRAINWRTVGGAFAIQASLGAFVLYVPVGKDILGGISSAVSSVIGYANDGIGFLFGDLANFKVGFIFAINVLPVIVFFSSLIAVLYYLGVMQWIIRIIGGALQKALGTSQPESMSATANIFVGQTEAPLVVRPFIPTMTQSELFAIMVGGLASVAGSVLAGYAGLGVPLEYLIAASFMAAPGGLLMAKMMHPETEEPKQHMEDIGEAEDKPANVLDAAAAGASSGMQLALNVGAMLLAFIGLIALINGIIGWFGGLFGWGDAAVTQTFMALQQVAGSAPAFAEFANGLATQAELPVAEIGSWIAGVDRDVLINALNGLTLDDSQAGAVQAVLGAAQSNLTLELILGYIFAPLAFLMGVPWHEATVAGSFIGQKVVVNEFVAYVNFAPYLTGDLLINGAVMTDRTQAIIAFALCGFANLSSIAILLGGLGAMAPNRRHDLARLGMRAVVAGSLSNLMSATLAGLFLSL</sequence>
<feature type="domain" description="Concentrative nucleoside transporter N-terminal" evidence="8">
    <location>
        <begin position="8"/>
        <end position="81"/>
    </location>
</feature>
<dbReference type="Pfam" id="PF07662">
    <property type="entry name" value="Nucleos_tra2_C"/>
    <property type="match status" value="2"/>
</dbReference>
<gene>
    <name evidence="11" type="ordered locus">Fbal_2859</name>
</gene>
<dbReference type="GO" id="GO:0005886">
    <property type="term" value="C:plasma membrane"/>
    <property type="evidence" value="ECO:0007669"/>
    <property type="project" value="UniProtKB-SubCell"/>
</dbReference>
<evidence type="ECO:0000259" key="10">
    <source>
        <dbReference type="Pfam" id="PF07670"/>
    </source>
</evidence>
<dbReference type="KEGG" id="fbl:Fbal_2859"/>
<feature type="transmembrane region" description="Helical" evidence="7">
    <location>
        <begin position="84"/>
        <end position="111"/>
    </location>
</feature>
<dbReference type="InterPro" id="IPR008276">
    <property type="entry name" value="C_nuclsd_transpt"/>
</dbReference>
<dbReference type="PANTHER" id="PTHR10590:SF4">
    <property type="entry name" value="SOLUTE CARRIER FAMILY 28 MEMBER 3"/>
    <property type="match status" value="1"/>
</dbReference>
<reference evidence="11 12" key="1">
    <citation type="journal article" date="2010" name="Stand. Genomic Sci.">
        <title>Complete genome sequence of Ferrimonas balearica type strain (PAT).</title>
        <authorList>
            <person name="Nolan M."/>
            <person name="Sikorski J."/>
            <person name="Davenport K."/>
            <person name="Lucas S."/>
            <person name="Glavina Del Rio T."/>
            <person name="Tice H."/>
            <person name="Cheng J."/>
            <person name="Goodwin L."/>
            <person name="Pitluck S."/>
            <person name="Liolios K."/>
            <person name="Ivanova N."/>
            <person name="Mavromatis K."/>
            <person name="Ovchinnikova G."/>
            <person name="Pati A."/>
            <person name="Chen A."/>
            <person name="Palaniappan K."/>
            <person name="Land M."/>
            <person name="Hauser L."/>
            <person name="Chang Y."/>
            <person name="Jeffries C."/>
            <person name="Tapia R."/>
            <person name="Brettin T."/>
            <person name="Detter J."/>
            <person name="Han C."/>
            <person name="Yasawong M."/>
            <person name="Rohde M."/>
            <person name="Tindall B."/>
            <person name="Goker M."/>
            <person name="Woyke T."/>
            <person name="Bristow J."/>
            <person name="Eisen J."/>
            <person name="Markowitz V."/>
            <person name="Hugenholtz P."/>
            <person name="Kyrpides N."/>
            <person name="Klenk H."/>
            <person name="Lapidus A."/>
        </authorList>
    </citation>
    <scope>NUCLEOTIDE SEQUENCE [LARGE SCALE GENOMIC DNA]</scope>
    <source>
        <strain evidence="12">DSM 9799 / CCM 4581 / KCTC 23876 / PAT</strain>
    </source>
</reference>
<keyword evidence="5 7" id="KW-1133">Transmembrane helix</keyword>
<feature type="transmembrane region" description="Helical" evidence="7">
    <location>
        <begin position="166"/>
        <end position="188"/>
    </location>
</feature>
<proteinExistence type="inferred from homology"/>
<dbReference type="Pfam" id="PF07670">
    <property type="entry name" value="Gate"/>
    <property type="match status" value="1"/>
</dbReference>
<comment type="similarity">
    <text evidence="2">Belongs to the concentrative nucleoside transporter (CNT) (TC 2.A.41) family.</text>
</comment>
<feature type="domain" description="Concentrative nucleoside transporter C-terminal" evidence="9">
    <location>
        <begin position="194"/>
        <end position="315"/>
    </location>
</feature>
<evidence type="ECO:0000256" key="6">
    <source>
        <dbReference type="ARBA" id="ARBA00023136"/>
    </source>
</evidence>
<dbReference type="Proteomes" id="UP000006683">
    <property type="component" value="Chromosome"/>
</dbReference>
<feature type="transmembrane region" description="Helical" evidence="7">
    <location>
        <begin position="251"/>
        <end position="276"/>
    </location>
</feature>